<evidence type="ECO:0000259" key="1">
    <source>
        <dbReference type="Pfam" id="PF09917"/>
    </source>
</evidence>
<dbReference type="Gene3D" id="2.40.128.520">
    <property type="match status" value="1"/>
</dbReference>
<keyword evidence="3" id="KW-1185">Reference proteome</keyword>
<reference evidence="2 3" key="1">
    <citation type="submission" date="2024-05" db="EMBL/GenBank/DDBJ databases">
        <authorList>
            <person name="Duchaud E."/>
        </authorList>
    </citation>
    <scope>NUCLEOTIDE SEQUENCE [LARGE SCALE GENOMIC DNA]</scope>
    <source>
        <strain evidence="2">Ena-SAMPLE-TAB-13-05-2024-13:56:06:370-140302</strain>
    </source>
</reference>
<dbReference type="Pfam" id="PF09917">
    <property type="entry name" value="DUF2147"/>
    <property type="match status" value="1"/>
</dbReference>
<feature type="domain" description="DUF2147" evidence="1">
    <location>
        <begin position="4"/>
        <end position="52"/>
    </location>
</feature>
<organism evidence="2 3">
    <name type="scientific">Tenacibaculum platacis</name>
    <dbReference type="NCBI Taxonomy" id="3137852"/>
    <lineage>
        <taxon>Bacteria</taxon>
        <taxon>Pseudomonadati</taxon>
        <taxon>Bacteroidota</taxon>
        <taxon>Flavobacteriia</taxon>
        <taxon>Flavobacteriales</taxon>
        <taxon>Flavobacteriaceae</taxon>
        <taxon>Tenacibaculum</taxon>
    </lineage>
</organism>
<gene>
    <name evidence="2" type="ORF">T190607A01A_70093</name>
</gene>
<proteinExistence type="predicted"/>
<evidence type="ECO:0000313" key="2">
    <source>
        <dbReference type="EMBL" id="CAL2094730.1"/>
    </source>
</evidence>
<comment type="caution">
    <text evidence="2">The sequence shown here is derived from an EMBL/GenBank/DDBJ whole genome shotgun (WGS) entry which is preliminary data.</text>
</comment>
<dbReference type="Proteomes" id="UP001497416">
    <property type="component" value="Unassembled WGS sequence"/>
</dbReference>
<protein>
    <recommendedName>
        <fullName evidence="1">DUF2147 domain-containing protein</fullName>
    </recommendedName>
</protein>
<accession>A0ABP1EUR1</accession>
<name>A0ABP1EUR1_9FLAO</name>
<dbReference type="EMBL" id="CAXIXY010000009">
    <property type="protein sequence ID" value="CAL2094730.1"/>
    <property type="molecule type" value="Genomic_DNA"/>
</dbReference>
<evidence type="ECO:0000313" key="3">
    <source>
        <dbReference type="Proteomes" id="UP001497416"/>
    </source>
</evidence>
<dbReference type="InterPro" id="IPR019223">
    <property type="entry name" value="DUF2147"/>
</dbReference>
<sequence length="54" mass="6526">MEKVGKFYKKGTIFHPVLGKTFRCRIKLLDNPNKIQVRGYFLFLFGTQYWERVL</sequence>